<dbReference type="InterPro" id="IPR036390">
    <property type="entry name" value="WH_DNA-bd_sf"/>
</dbReference>
<comment type="caution">
    <text evidence="1">The sequence shown here is derived from an EMBL/GenBank/DDBJ whole genome shotgun (WGS) entry which is preliminary data.</text>
</comment>
<proteinExistence type="predicted"/>
<accession>A0A2S5CQH3</accession>
<reference evidence="1 2" key="1">
    <citation type="submission" date="2017-11" db="EMBL/GenBank/DDBJ databases">
        <title>Draft Genome Sequence of Methylobacter psychrotolerans Sph1T, an Obligate Methanotroph from Low-Temperature Environments.</title>
        <authorList>
            <person name="Oshkin I.Y."/>
            <person name="Miroshnikov K."/>
            <person name="Belova S.E."/>
            <person name="Korzhenkov A."/>
            <person name="Toshchakov S.V."/>
            <person name="Dedysh S.N."/>
        </authorList>
    </citation>
    <scope>NUCLEOTIDE SEQUENCE [LARGE SCALE GENOMIC DNA]</scope>
    <source>
        <strain evidence="1 2">Sph1</strain>
    </source>
</reference>
<gene>
    <name evidence="1" type="ORF">AADEFJLK_00080</name>
</gene>
<protein>
    <submittedName>
        <fullName evidence="1">Uncharacterized protein</fullName>
    </submittedName>
</protein>
<dbReference type="AlphaFoldDB" id="A0A2S5CQH3"/>
<dbReference type="SUPFAM" id="SSF46785">
    <property type="entry name" value="Winged helix' DNA-binding domain"/>
    <property type="match status" value="1"/>
</dbReference>
<evidence type="ECO:0000313" key="2">
    <source>
        <dbReference type="Proteomes" id="UP000237423"/>
    </source>
</evidence>
<dbReference type="InterPro" id="IPR036388">
    <property type="entry name" value="WH-like_DNA-bd_sf"/>
</dbReference>
<evidence type="ECO:0000313" key="1">
    <source>
        <dbReference type="EMBL" id="POZ53071.1"/>
    </source>
</evidence>
<sequence>MSNNHWALLERIQQGLNKVSDLPPTMMLAVADRLEETIAVSTREPLEVLAKQLADLFNTLLSVAPSETVNAVRGAASSDAPENAAYMLGQVSFAQLLASQAAERRVDDSFLSALKDRRYQSYLRVLFKQDCTGTELASEIGERGETVSRKLKDLRELGISDFRREGTNLCNFLTPTARTVLSEVFAKQSPEENVNTSKKVIILLTQLDPRYHHAPSFAPKGR</sequence>
<name>A0A2S5CQH3_9GAMM</name>
<dbReference type="Gene3D" id="1.10.10.10">
    <property type="entry name" value="Winged helix-like DNA-binding domain superfamily/Winged helix DNA-binding domain"/>
    <property type="match status" value="1"/>
</dbReference>
<organism evidence="1 2">
    <name type="scientific">Methylovulum psychrotolerans</name>
    <dbReference type="NCBI Taxonomy" id="1704499"/>
    <lineage>
        <taxon>Bacteria</taxon>
        <taxon>Pseudomonadati</taxon>
        <taxon>Pseudomonadota</taxon>
        <taxon>Gammaproteobacteria</taxon>
        <taxon>Methylococcales</taxon>
        <taxon>Methylococcaceae</taxon>
        <taxon>Methylovulum</taxon>
    </lineage>
</organism>
<dbReference type="EMBL" id="PGFZ01000001">
    <property type="protein sequence ID" value="POZ53071.1"/>
    <property type="molecule type" value="Genomic_DNA"/>
</dbReference>
<dbReference type="Proteomes" id="UP000237423">
    <property type="component" value="Unassembled WGS sequence"/>
</dbReference>
<dbReference type="RefSeq" id="WP_103972917.1">
    <property type="nucleotide sequence ID" value="NZ_PGFZ01000001.1"/>
</dbReference>